<feature type="compositionally biased region" description="Basic and acidic residues" evidence="1">
    <location>
        <begin position="58"/>
        <end position="68"/>
    </location>
</feature>
<keyword evidence="3" id="KW-1185">Reference proteome</keyword>
<feature type="region of interest" description="Disordered" evidence="1">
    <location>
        <begin position="1"/>
        <end position="147"/>
    </location>
</feature>
<protein>
    <submittedName>
        <fullName evidence="2">Uncharacterized protein</fullName>
    </submittedName>
</protein>
<dbReference type="KEGG" id="tps:THAPSDRAFT_7367"/>
<evidence type="ECO:0000256" key="1">
    <source>
        <dbReference type="SAM" id="MobiDB-lite"/>
    </source>
</evidence>
<name>B8C6C4_THAPS</name>
<dbReference type="RefSeq" id="XP_002291693.1">
    <property type="nucleotide sequence ID" value="XM_002291657.1"/>
</dbReference>
<gene>
    <name evidence="2" type="ORF">THAPSDRAFT_7367</name>
</gene>
<dbReference type="PaxDb" id="35128-Thaps7367"/>
<feature type="compositionally biased region" description="Low complexity" evidence="1">
    <location>
        <begin position="10"/>
        <end position="42"/>
    </location>
</feature>
<feature type="compositionally biased region" description="Basic and acidic residues" evidence="1">
    <location>
        <begin position="112"/>
        <end position="125"/>
    </location>
</feature>
<dbReference type="HOGENOM" id="CLU_1630412_0_0_1"/>
<dbReference type="Proteomes" id="UP000001449">
    <property type="component" value="Chromosome 8"/>
</dbReference>
<reference evidence="2 3" key="1">
    <citation type="journal article" date="2004" name="Science">
        <title>The genome of the diatom Thalassiosira pseudonana: ecology, evolution, and metabolism.</title>
        <authorList>
            <person name="Armbrust E.V."/>
            <person name="Berges J.A."/>
            <person name="Bowler C."/>
            <person name="Green B.R."/>
            <person name="Martinez D."/>
            <person name="Putnam N.H."/>
            <person name="Zhou S."/>
            <person name="Allen A.E."/>
            <person name="Apt K.E."/>
            <person name="Bechner M."/>
            <person name="Brzezinski M.A."/>
            <person name="Chaal B.K."/>
            <person name="Chiovitti A."/>
            <person name="Davis A.K."/>
            <person name="Demarest M.S."/>
            <person name="Detter J.C."/>
            <person name="Glavina T."/>
            <person name="Goodstein D."/>
            <person name="Hadi M.Z."/>
            <person name="Hellsten U."/>
            <person name="Hildebrand M."/>
            <person name="Jenkins B.D."/>
            <person name="Jurka J."/>
            <person name="Kapitonov V.V."/>
            <person name="Kroger N."/>
            <person name="Lau W.W."/>
            <person name="Lane T.W."/>
            <person name="Larimer F.W."/>
            <person name="Lippmeier J.C."/>
            <person name="Lucas S."/>
            <person name="Medina M."/>
            <person name="Montsant A."/>
            <person name="Obornik M."/>
            <person name="Parker M.S."/>
            <person name="Palenik B."/>
            <person name="Pazour G.J."/>
            <person name="Richardson P.M."/>
            <person name="Rynearson T.A."/>
            <person name="Saito M.A."/>
            <person name="Schwartz D.C."/>
            <person name="Thamatrakoln K."/>
            <person name="Valentin K."/>
            <person name="Vardi A."/>
            <person name="Wilkerson F.P."/>
            <person name="Rokhsar D.S."/>
        </authorList>
    </citation>
    <scope>NUCLEOTIDE SEQUENCE [LARGE SCALE GENOMIC DNA]</scope>
    <source>
        <strain evidence="2 3">CCMP1335</strain>
    </source>
</reference>
<evidence type="ECO:0000313" key="3">
    <source>
        <dbReference type="Proteomes" id="UP000001449"/>
    </source>
</evidence>
<feature type="compositionally biased region" description="Acidic residues" evidence="1">
    <location>
        <begin position="87"/>
        <end position="101"/>
    </location>
</feature>
<reference evidence="2 3" key="2">
    <citation type="journal article" date="2008" name="Nature">
        <title>The Phaeodactylum genome reveals the evolutionary history of diatom genomes.</title>
        <authorList>
            <person name="Bowler C."/>
            <person name="Allen A.E."/>
            <person name="Badger J.H."/>
            <person name="Grimwood J."/>
            <person name="Jabbari K."/>
            <person name="Kuo A."/>
            <person name="Maheswari U."/>
            <person name="Martens C."/>
            <person name="Maumus F."/>
            <person name="Otillar R.P."/>
            <person name="Rayko E."/>
            <person name="Salamov A."/>
            <person name="Vandepoele K."/>
            <person name="Beszteri B."/>
            <person name="Gruber A."/>
            <person name="Heijde M."/>
            <person name="Katinka M."/>
            <person name="Mock T."/>
            <person name="Valentin K."/>
            <person name="Verret F."/>
            <person name="Berges J.A."/>
            <person name="Brownlee C."/>
            <person name="Cadoret J.P."/>
            <person name="Chiovitti A."/>
            <person name="Choi C.J."/>
            <person name="Coesel S."/>
            <person name="De Martino A."/>
            <person name="Detter J.C."/>
            <person name="Durkin C."/>
            <person name="Falciatore A."/>
            <person name="Fournet J."/>
            <person name="Haruta M."/>
            <person name="Huysman M.J."/>
            <person name="Jenkins B.D."/>
            <person name="Jiroutova K."/>
            <person name="Jorgensen R.E."/>
            <person name="Joubert Y."/>
            <person name="Kaplan A."/>
            <person name="Kroger N."/>
            <person name="Kroth P.G."/>
            <person name="La Roche J."/>
            <person name="Lindquist E."/>
            <person name="Lommer M."/>
            <person name="Martin-Jezequel V."/>
            <person name="Lopez P.J."/>
            <person name="Lucas S."/>
            <person name="Mangogna M."/>
            <person name="McGinnis K."/>
            <person name="Medlin L.K."/>
            <person name="Montsant A."/>
            <person name="Oudot-Le Secq M.P."/>
            <person name="Napoli C."/>
            <person name="Obornik M."/>
            <person name="Parker M.S."/>
            <person name="Petit J.L."/>
            <person name="Porcel B.M."/>
            <person name="Poulsen N."/>
            <person name="Robison M."/>
            <person name="Rychlewski L."/>
            <person name="Rynearson T.A."/>
            <person name="Schmutz J."/>
            <person name="Shapiro H."/>
            <person name="Siaut M."/>
            <person name="Stanley M."/>
            <person name="Sussman M.R."/>
            <person name="Taylor A.R."/>
            <person name="Vardi A."/>
            <person name="von Dassow P."/>
            <person name="Vyverman W."/>
            <person name="Willis A."/>
            <person name="Wyrwicz L.S."/>
            <person name="Rokhsar D.S."/>
            <person name="Weissenbach J."/>
            <person name="Armbrust E.V."/>
            <person name="Green B.R."/>
            <person name="Van de Peer Y."/>
            <person name="Grigoriev I.V."/>
        </authorList>
    </citation>
    <scope>NUCLEOTIDE SEQUENCE [LARGE SCALE GENOMIC DNA]</scope>
    <source>
        <strain evidence="2 3">CCMP1335</strain>
    </source>
</reference>
<sequence length="163" mass="17913">MDIFDEDDLLAIAQDAAQSQSDSSPSRALSPSSQSPSDNNGDGDQGGGNWGDIAEDSADYRDGNDHHQRPCGGPSGMAQSRLHEVEPTEEVDDSSDDDDGGLFDQLMAGTGERSEVDHQVYDDNTRQQPQADEINGMHQQQQPEEDDCRDWMLRLTMIHHPKS</sequence>
<organism evidence="2 3">
    <name type="scientific">Thalassiosira pseudonana</name>
    <name type="common">Marine diatom</name>
    <name type="synonym">Cyclotella nana</name>
    <dbReference type="NCBI Taxonomy" id="35128"/>
    <lineage>
        <taxon>Eukaryota</taxon>
        <taxon>Sar</taxon>
        <taxon>Stramenopiles</taxon>
        <taxon>Ochrophyta</taxon>
        <taxon>Bacillariophyta</taxon>
        <taxon>Coscinodiscophyceae</taxon>
        <taxon>Thalassiosirophycidae</taxon>
        <taxon>Thalassiosirales</taxon>
        <taxon>Thalassiosiraceae</taxon>
        <taxon>Thalassiosira</taxon>
    </lineage>
</organism>
<dbReference type="AlphaFoldDB" id="B8C6C4"/>
<proteinExistence type="predicted"/>
<accession>B8C6C4</accession>
<dbReference type="InParanoid" id="B8C6C4"/>
<dbReference type="EMBL" id="CM000644">
    <property type="protein sequence ID" value="EED90544.1"/>
    <property type="molecule type" value="Genomic_DNA"/>
</dbReference>
<dbReference type="GeneID" id="7443437"/>
<evidence type="ECO:0000313" key="2">
    <source>
        <dbReference type="EMBL" id="EED90544.1"/>
    </source>
</evidence>